<dbReference type="AlphaFoldDB" id="A0AAQ3NR15"/>
<reference evidence="2 3" key="1">
    <citation type="journal article" date="2023" name="Life. Sci Alliance">
        <title>Evolutionary insights into 3D genome organization and epigenetic landscape of Vigna mungo.</title>
        <authorList>
            <person name="Junaid A."/>
            <person name="Singh B."/>
            <person name="Bhatia S."/>
        </authorList>
    </citation>
    <scope>NUCLEOTIDE SEQUENCE [LARGE SCALE GENOMIC DNA]</scope>
    <source>
        <strain evidence="2">Urdbean</strain>
    </source>
</reference>
<evidence type="ECO:0000313" key="2">
    <source>
        <dbReference type="EMBL" id="WVZ13401.1"/>
    </source>
</evidence>
<gene>
    <name evidence="2" type="ORF">V8G54_010967</name>
</gene>
<accession>A0AAQ3NR15</accession>
<dbReference type="EMBL" id="CP144697">
    <property type="protein sequence ID" value="WVZ13401.1"/>
    <property type="molecule type" value="Genomic_DNA"/>
</dbReference>
<protein>
    <submittedName>
        <fullName evidence="2">Uncharacterized protein</fullName>
    </submittedName>
</protein>
<dbReference type="Proteomes" id="UP001374535">
    <property type="component" value="Chromosome 4"/>
</dbReference>
<organism evidence="2 3">
    <name type="scientific">Vigna mungo</name>
    <name type="common">Black gram</name>
    <name type="synonym">Phaseolus mungo</name>
    <dbReference type="NCBI Taxonomy" id="3915"/>
    <lineage>
        <taxon>Eukaryota</taxon>
        <taxon>Viridiplantae</taxon>
        <taxon>Streptophyta</taxon>
        <taxon>Embryophyta</taxon>
        <taxon>Tracheophyta</taxon>
        <taxon>Spermatophyta</taxon>
        <taxon>Magnoliopsida</taxon>
        <taxon>eudicotyledons</taxon>
        <taxon>Gunneridae</taxon>
        <taxon>Pentapetalae</taxon>
        <taxon>rosids</taxon>
        <taxon>fabids</taxon>
        <taxon>Fabales</taxon>
        <taxon>Fabaceae</taxon>
        <taxon>Papilionoideae</taxon>
        <taxon>50 kb inversion clade</taxon>
        <taxon>NPAAA clade</taxon>
        <taxon>indigoferoid/millettioid clade</taxon>
        <taxon>Phaseoleae</taxon>
        <taxon>Vigna</taxon>
    </lineage>
</organism>
<keyword evidence="3" id="KW-1185">Reference proteome</keyword>
<feature type="compositionally biased region" description="Basic and acidic residues" evidence="1">
    <location>
        <begin position="163"/>
        <end position="185"/>
    </location>
</feature>
<evidence type="ECO:0000256" key="1">
    <source>
        <dbReference type="SAM" id="MobiDB-lite"/>
    </source>
</evidence>
<sequence length="215" mass="21835">MSPMRRHVSLNEGEDSGSDFVMKKERNGLNSHGSVFAVQGVFGVIGGGVDEHVVDIGIGESGDPSGLVLEKALVVQGSFEQLRDEGEEKVDENEAGVGVVGGVELGEPKGVVDGSHDLGVVGEVDVGGEGEGVAVEEVDVESVGGGVEVAVGEDAGGEEGEGEQGRKDSDSHGFLEKLPGERDVVVEADVGDETVCEVDGREGDPGGVEGGADLN</sequence>
<proteinExistence type="predicted"/>
<feature type="compositionally biased region" description="Gly residues" evidence="1">
    <location>
        <begin position="205"/>
        <end position="215"/>
    </location>
</feature>
<feature type="region of interest" description="Disordered" evidence="1">
    <location>
        <begin position="151"/>
        <end position="215"/>
    </location>
</feature>
<name>A0AAQ3NR15_VIGMU</name>
<evidence type="ECO:0000313" key="3">
    <source>
        <dbReference type="Proteomes" id="UP001374535"/>
    </source>
</evidence>